<dbReference type="SUPFAM" id="SSF52833">
    <property type="entry name" value="Thioredoxin-like"/>
    <property type="match status" value="1"/>
</dbReference>
<gene>
    <name evidence="4" type="ORF">BLNAU_15462</name>
</gene>
<reference evidence="4 5" key="1">
    <citation type="journal article" date="2022" name="bioRxiv">
        <title>Genomics of Preaxostyla Flagellates Illuminates Evolutionary Transitions and the Path Towards Mitochondrial Loss.</title>
        <authorList>
            <person name="Novak L.V.F."/>
            <person name="Treitli S.C."/>
            <person name="Pyrih J."/>
            <person name="Halakuc P."/>
            <person name="Pipaliya S.V."/>
            <person name="Vacek V."/>
            <person name="Brzon O."/>
            <person name="Soukal P."/>
            <person name="Eme L."/>
            <person name="Dacks J.B."/>
            <person name="Karnkowska A."/>
            <person name="Elias M."/>
            <person name="Hampl V."/>
        </authorList>
    </citation>
    <scope>NUCLEOTIDE SEQUENCE [LARGE SCALE GENOMIC DNA]</scope>
    <source>
        <strain evidence="4">NAU3</strain>
        <tissue evidence="4">Gut</tissue>
    </source>
</reference>
<evidence type="ECO:0000256" key="1">
    <source>
        <dbReference type="SAM" id="Coils"/>
    </source>
</evidence>
<sequence>MTIQWSTVAGVQEILQGSQQQAPFFTIVAFLTRWNPSCKNIYTSFQEILARNELSGVRILFVDIEQNLADCKRFLIHSTPSVQFFWKGQILTIRRPCWDDDNKFVGSLPLDSWIELLHYIYNSSARGETLMPVHFGEAKLPPLRNILTASFLKELWLIETEEDQKSYLNDVLFEFGDTTYRQDIRAEQYLKFYHKFFLFCKHSGFSTNVSCALAHILSETEVISRKNRFTLPESITQFQTLLSKPYVFPEIPRKPRRRKLPPLTPEPSPIQQDTPLEPENEGPKGKKGAKGKNPVPTPTKGKKSESPAKKWKETPKAKKGATKGKLPEPSDTPIPSITSSPNPDQLSESLNQLPLPSDLEANILTPDMIEVDDTVPTIVVFSIDEVSSFATWVMQHYFKHFNLISACFGRGRKTIVTSQLVHYVAPVAFPSMAETITLAEHEDRLEKERQAAEEARIQKEIDDQLDQEENERQLMADEDEHVTLHMQYLASLEAAARQKAIESEERATPAPRLPPHIQALIDRAIADNQTVIDEGLNAPFHELLSAVLQEVHVKMQEDEEEEQTTTAKATKRKK</sequence>
<dbReference type="Proteomes" id="UP001281761">
    <property type="component" value="Unassembled WGS sequence"/>
</dbReference>
<dbReference type="Pfam" id="PF00085">
    <property type="entry name" value="Thioredoxin"/>
    <property type="match status" value="1"/>
</dbReference>
<dbReference type="Gene3D" id="3.40.30.10">
    <property type="entry name" value="Glutaredoxin"/>
    <property type="match status" value="1"/>
</dbReference>
<feature type="compositionally biased region" description="Basic and acidic residues" evidence="2">
    <location>
        <begin position="302"/>
        <end position="316"/>
    </location>
</feature>
<evidence type="ECO:0000313" key="4">
    <source>
        <dbReference type="EMBL" id="KAK2949602.1"/>
    </source>
</evidence>
<proteinExistence type="predicted"/>
<protein>
    <recommendedName>
        <fullName evidence="3">Thioredoxin domain-containing protein</fullName>
    </recommendedName>
</protein>
<dbReference type="InterPro" id="IPR032727">
    <property type="entry name" value="CLAMP"/>
</dbReference>
<feature type="compositionally biased region" description="Low complexity" evidence="2">
    <location>
        <begin position="323"/>
        <end position="344"/>
    </location>
</feature>
<organism evidence="4 5">
    <name type="scientific">Blattamonas nauphoetae</name>
    <dbReference type="NCBI Taxonomy" id="2049346"/>
    <lineage>
        <taxon>Eukaryota</taxon>
        <taxon>Metamonada</taxon>
        <taxon>Preaxostyla</taxon>
        <taxon>Oxymonadida</taxon>
        <taxon>Blattamonas</taxon>
    </lineage>
</organism>
<evidence type="ECO:0000313" key="5">
    <source>
        <dbReference type="Proteomes" id="UP001281761"/>
    </source>
</evidence>
<evidence type="ECO:0000256" key="2">
    <source>
        <dbReference type="SAM" id="MobiDB-lite"/>
    </source>
</evidence>
<keyword evidence="1" id="KW-0175">Coiled coil</keyword>
<comment type="caution">
    <text evidence="4">The sequence shown here is derived from an EMBL/GenBank/DDBJ whole genome shotgun (WGS) entry which is preliminary data.</text>
</comment>
<name>A0ABQ9XG39_9EUKA</name>
<feature type="region of interest" description="Disordered" evidence="2">
    <location>
        <begin position="555"/>
        <end position="574"/>
    </location>
</feature>
<accession>A0ABQ9XG39</accession>
<dbReference type="CDD" id="cd02947">
    <property type="entry name" value="TRX_family"/>
    <property type="match status" value="1"/>
</dbReference>
<dbReference type="InterPro" id="IPR013766">
    <property type="entry name" value="Thioredoxin_domain"/>
</dbReference>
<feature type="region of interest" description="Disordered" evidence="2">
    <location>
        <begin position="252"/>
        <end position="351"/>
    </location>
</feature>
<feature type="domain" description="Thioredoxin" evidence="3">
    <location>
        <begin position="26"/>
        <end position="90"/>
    </location>
</feature>
<dbReference type="PANTHER" id="PTHR28457:SF1">
    <property type="entry name" value="CILIA- AND FLAGELLA-ASSOCIATED PROTEIN 119"/>
    <property type="match status" value="1"/>
</dbReference>
<dbReference type="InterPro" id="IPR036249">
    <property type="entry name" value="Thioredoxin-like_sf"/>
</dbReference>
<dbReference type="EMBL" id="JARBJD010000153">
    <property type="protein sequence ID" value="KAK2949602.1"/>
    <property type="molecule type" value="Genomic_DNA"/>
</dbReference>
<dbReference type="PANTHER" id="PTHR28457">
    <property type="entry name" value="COILED-COIL DOMAIN-CONTAINING PROTEIN 189"/>
    <property type="match status" value="1"/>
</dbReference>
<feature type="coiled-coil region" evidence="1">
    <location>
        <begin position="438"/>
        <end position="478"/>
    </location>
</feature>
<keyword evidence="5" id="KW-1185">Reference proteome</keyword>
<evidence type="ECO:0000259" key="3">
    <source>
        <dbReference type="Pfam" id="PF00085"/>
    </source>
</evidence>